<dbReference type="InterPro" id="IPR011009">
    <property type="entry name" value="Kinase-like_dom_sf"/>
</dbReference>
<feature type="region of interest" description="Disordered" evidence="11">
    <location>
        <begin position="1365"/>
        <end position="1407"/>
    </location>
</feature>
<evidence type="ECO:0000256" key="6">
    <source>
        <dbReference type="ARBA" id="ARBA00022741"/>
    </source>
</evidence>
<feature type="region of interest" description="Disordered" evidence="11">
    <location>
        <begin position="856"/>
        <end position="943"/>
    </location>
</feature>
<dbReference type="Gene3D" id="1.10.510.10">
    <property type="entry name" value="Transferase(Phosphotransferase) domain 1"/>
    <property type="match status" value="1"/>
</dbReference>
<keyword evidence="3 10" id="KW-0853">WD repeat</keyword>
<keyword evidence="6" id="KW-0547">Nucleotide-binding</keyword>
<evidence type="ECO:0000313" key="14">
    <source>
        <dbReference type="Proteomes" id="UP001565368"/>
    </source>
</evidence>
<evidence type="ECO:0000256" key="3">
    <source>
        <dbReference type="ARBA" id="ARBA00022574"/>
    </source>
</evidence>
<sequence>MGNISSMARASTALDSYVSDLGTDISYEKSLSSSRFMKTILLRHKNGPLVLKIFIKPDANMTLRVIQRRLKAERDALAHLPNVNTYANFIESDKAGYLIRQWVGSSLYDRLSTQPYLTEIEKKWIAFQLLTCLRDARTNKVPHGDIKTDNVLITSDLTVLVTDFSSSFKPTYLPLDDPSDFAFFFDTSARRTCYIAPERFYEANSKIAQDKAAAAVAAATSEPGTSGGADSWEKRDGKVTEEMDVFSAGCVLAETWTDGRTVFNLSELFAYRNGSLGLGGILDNLEGEDVKSMIASMLSREPSERPTFDRILSTYRGTIFPEYFYTFLKDYATELAELPDSSEPEYLQRVSTLPGSKIDRMLEQWDSISVHLEGKGVNENGPALLLLNIVTSSIRNALSPSSRLHGLKLFLNLCPFLMDEDKVDRVVPFVVELLSDEVPIVRAEACRTLVIVVESVQSISQHNATFIPEYLLPQTGNLANDPDIFVRATYARALVHFADEAVRMLELCQAAQPGDGADGVQPLGDADYDALLAEIQTVIENQASVLLVDSAPFVKRGMLSTISDLCLFFGRQKSSEVVLSHIMTYLNDRDWQLRLAFFDGIVAVGAFIGIRAIDEYVLPLMMQALADPEEAVVARVIGSLSSLASLGLLPRMRLWDVFFVIQGFLYHPNTWIRQGAAGFVAAAARNLPQSDVWCILYPSVRTALRADVLTLDEESILSALVPPLSRATLQLAKSAALQNSPPGFWSAPPSGSTAKASLTKSATSKGGNEFPQLKDKGISPKDEKKIVALRDLISKQAHASRAREGSDVPVLPESKLTTGKSISLIELGVTPQTVFISPRTVGVVDARLDLKRLRPDLAGDTPSRRTSFASRSARGAAGDGANPLEEVRKRLASLEPPSRASTERGERPDVALTGSPSESAISSTVDPAPPPGGRHRLGSKAAPAVAAVTTTAVGTTTIHDEPAQTVAVPAAISGRSTPISSTPVRGPLAPYASTYEGADPGVRAFLEQVDLENYREPLLDFGPRVVASHRKRGARAASSSPKQVTMIAHLPQHTGAVTAIVTSPDEVFFATASEDSSILIWDIARLERTVAARPRLTYRMDAPVRSMCRIDETHCLAAAAEDGSLSILRVHVAATGSSAKYKSVEVIRTWRTSETDGYVMHVSHLHESSLLIVTSTGMVGVLDMRTMELRTKLYQPQELGPVSAVYPSQHWLVVGTVTGALSLWDLRFGLLLKSWSASGGVTSLALHPNQGRGRWVMASIDRTGNASHDTTAIGGASSSDGSGGGPLVETYDIETGRLVESYEVRTTRPSSRAPAREQADVLSTKSELIAELAGGRGGVPTITFDSNDITSVQSVLVGQGFASLTGPSAHRESAESGVSGGGASGSASGSASERSGPSGGQRPGWMVTAGDDRVIRYWDLSRPSDGFVICGSQREKDVGFKASPTPAGSSTPQLFYTLANSKTTPSGLASSPDVPGPGVPRSAHAANQQRQPLRPHYDSVCALGVVETPFSSCIVSADRSGVIKVWRMEGGQAR</sequence>
<evidence type="ECO:0000256" key="4">
    <source>
        <dbReference type="ARBA" id="ARBA00022679"/>
    </source>
</evidence>
<keyword evidence="7 13" id="KW-0418">Kinase</keyword>
<dbReference type="EMBL" id="JBBXJM010000007">
    <property type="protein sequence ID" value="KAL1405001.1"/>
    <property type="molecule type" value="Genomic_DNA"/>
</dbReference>
<dbReference type="InterPro" id="IPR021133">
    <property type="entry name" value="HEAT_type_2"/>
</dbReference>
<feature type="region of interest" description="Disordered" evidence="11">
    <location>
        <begin position="1462"/>
        <end position="1491"/>
    </location>
</feature>
<dbReference type="PROSITE" id="PS50082">
    <property type="entry name" value="WD_REPEATS_2"/>
    <property type="match status" value="1"/>
</dbReference>
<dbReference type="SUPFAM" id="SSF56112">
    <property type="entry name" value="Protein kinase-like (PK-like)"/>
    <property type="match status" value="1"/>
</dbReference>
<feature type="domain" description="Protein kinase" evidence="12">
    <location>
        <begin position="25"/>
        <end position="328"/>
    </location>
</feature>
<feature type="compositionally biased region" description="Polar residues" evidence="11">
    <location>
        <begin position="914"/>
        <end position="925"/>
    </location>
</feature>
<feature type="repeat" description="WD" evidence="10">
    <location>
        <begin position="1050"/>
        <end position="1091"/>
    </location>
</feature>
<dbReference type="Pfam" id="PF00400">
    <property type="entry name" value="WD40"/>
    <property type="match status" value="1"/>
</dbReference>
<dbReference type="RefSeq" id="XP_069204945.1">
    <property type="nucleotide sequence ID" value="XM_069357008.1"/>
</dbReference>
<dbReference type="InterPro" id="IPR045162">
    <property type="entry name" value="Vps15-like"/>
</dbReference>
<dbReference type="InterPro" id="IPR055231">
    <property type="entry name" value="2AA_helical"/>
</dbReference>
<dbReference type="SUPFAM" id="SSF50978">
    <property type="entry name" value="WD40 repeat-like"/>
    <property type="match status" value="1"/>
</dbReference>
<protein>
    <recommendedName>
        <fullName evidence="1">non-specific serine/threonine protein kinase</fullName>
        <ecNumber evidence="1">2.7.11.1</ecNumber>
    </recommendedName>
</protein>
<keyword evidence="8" id="KW-0067">ATP-binding</keyword>
<dbReference type="Proteomes" id="UP001565368">
    <property type="component" value="Unassembled WGS sequence"/>
</dbReference>
<evidence type="ECO:0000256" key="9">
    <source>
        <dbReference type="PROSITE-ProRule" id="PRU00103"/>
    </source>
</evidence>
<gene>
    <name evidence="13" type="primary">VPS15</name>
    <name evidence="13" type="ORF">Q8F55_008619</name>
</gene>
<feature type="compositionally biased region" description="Low complexity" evidence="11">
    <location>
        <begin position="1385"/>
        <end position="1396"/>
    </location>
</feature>
<evidence type="ECO:0000256" key="10">
    <source>
        <dbReference type="PROSITE-ProRule" id="PRU00221"/>
    </source>
</evidence>
<dbReference type="Gene3D" id="2.130.10.10">
    <property type="entry name" value="YVTN repeat-like/Quinoprotein amine dehydrogenase"/>
    <property type="match status" value="2"/>
</dbReference>
<dbReference type="PROSITE" id="PS00108">
    <property type="entry name" value="PROTEIN_KINASE_ST"/>
    <property type="match status" value="1"/>
</dbReference>
<feature type="region of interest" description="Disordered" evidence="11">
    <location>
        <begin position="742"/>
        <end position="777"/>
    </location>
</feature>
<keyword evidence="4 13" id="KW-0808">Transferase</keyword>
<dbReference type="Gene3D" id="1.25.10.10">
    <property type="entry name" value="Leucine-rich Repeat Variant"/>
    <property type="match status" value="2"/>
</dbReference>
<keyword evidence="2" id="KW-0723">Serine/threonine-protein kinase</keyword>
<reference evidence="13 14" key="1">
    <citation type="submission" date="2023-08" db="EMBL/GenBank/DDBJ databases">
        <title>Annotated Genome Sequence of Vanrija albida AlHP1.</title>
        <authorList>
            <person name="Herzog R."/>
        </authorList>
    </citation>
    <scope>NUCLEOTIDE SEQUENCE [LARGE SCALE GENOMIC DNA]</scope>
    <source>
        <strain evidence="13 14">AlHP1</strain>
    </source>
</reference>
<keyword evidence="14" id="KW-1185">Reference proteome</keyword>
<feature type="repeat" description="HEAT" evidence="9">
    <location>
        <begin position="426"/>
        <end position="463"/>
    </location>
</feature>
<evidence type="ECO:0000313" key="13">
    <source>
        <dbReference type="EMBL" id="KAL1405001.1"/>
    </source>
</evidence>
<dbReference type="InterPro" id="IPR015943">
    <property type="entry name" value="WD40/YVTN_repeat-like_dom_sf"/>
</dbReference>
<feature type="compositionally biased region" description="Low complexity" evidence="11">
    <location>
        <begin position="864"/>
        <end position="881"/>
    </location>
</feature>
<evidence type="ECO:0000256" key="2">
    <source>
        <dbReference type="ARBA" id="ARBA00022527"/>
    </source>
</evidence>
<dbReference type="SUPFAM" id="SSF48371">
    <property type="entry name" value="ARM repeat"/>
    <property type="match status" value="1"/>
</dbReference>
<evidence type="ECO:0000256" key="7">
    <source>
        <dbReference type="ARBA" id="ARBA00022777"/>
    </source>
</evidence>
<comment type="caution">
    <text evidence="13">The sequence shown here is derived from an EMBL/GenBank/DDBJ whole genome shotgun (WGS) entry which is preliminary data.</text>
</comment>
<dbReference type="PANTHER" id="PTHR17583:SF0">
    <property type="entry name" value="PHOSPHOINOSITIDE 3-KINASE REGULATORY SUBUNIT 4"/>
    <property type="match status" value="1"/>
</dbReference>
<dbReference type="InterPro" id="IPR036322">
    <property type="entry name" value="WD40_repeat_dom_sf"/>
</dbReference>
<evidence type="ECO:0000256" key="11">
    <source>
        <dbReference type="SAM" id="MobiDB-lite"/>
    </source>
</evidence>
<dbReference type="SMART" id="SM00220">
    <property type="entry name" value="S_TKc"/>
    <property type="match status" value="1"/>
</dbReference>
<evidence type="ECO:0000256" key="5">
    <source>
        <dbReference type="ARBA" id="ARBA00022737"/>
    </source>
</evidence>
<dbReference type="Pfam" id="PF00069">
    <property type="entry name" value="Pkinase"/>
    <property type="match status" value="1"/>
</dbReference>
<dbReference type="SMART" id="SM00320">
    <property type="entry name" value="WD40"/>
    <property type="match status" value="6"/>
</dbReference>
<dbReference type="GeneID" id="95989662"/>
<organism evidence="13 14">
    <name type="scientific">Vanrija albida</name>
    <dbReference type="NCBI Taxonomy" id="181172"/>
    <lineage>
        <taxon>Eukaryota</taxon>
        <taxon>Fungi</taxon>
        <taxon>Dikarya</taxon>
        <taxon>Basidiomycota</taxon>
        <taxon>Agaricomycotina</taxon>
        <taxon>Tremellomycetes</taxon>
        <taxon>Trichosporonales</taxon>
        <taxon>Trichosporonaceae</taxon>
        <taxon>Vanrija</taxon>
    </lineage>
</organism>
<dbReference type="InterPro" id="IPR016024">
    <property type="entry name" value="ARM-type_fold"/>
</dbReference>
<dbReference type="PANTHER" id="PTHR17583">
    <property type="entry name" value="PHOSPHOINOSITIDE 3-KINASE REGULATORY SUBUNIT 4"/>
    <property type="match status" value="1"/>
</dbReference>
<dbReference type="InterPro" id="IPR008271">
    <property type="entry name" value="Ser/Thr_kinase_AS"/>
</dbReference>
<evidence type="ECO:0000256" key="8">
    <source>
        <dbReference type="ARBA" id="ARBA00022840"/>
    </source>
</evidence>
<dbReference type="PROSITE" id="PS50077">
    <property type="entry name" value="HEAT_REPEAT"/>
    <property type="match status" value="1"/>
</dbReference>
<proteinExistence type="predicted"/>
<dbReference type="EC" id="2.7.11.1" evidence="1"/>
<dbReference type="InterPro" id="IPR000719">
    <property type="entry name" value="Prot_kinase_dom"/>
</dbReference>
<dbReference type="InterPro" id="IPR001680">
    <property type="entry name" value="WD40_rpt"/>
</dbReference>
<keyword evidence="5" id="KW-0677">Repeat</keyword>
<evidence type="ECO:0000256" key="1">
    <source>
        <dbReference type="ARBA" id="ARBA00012513"/>
    </source>
</evidence>
<accession>A0ABR3PRN2</accession>
<evidence type="ECO:0000259" key="12">
    <source>
        <dbReference type="PROSITE" id="PS50011"/>
    </source>
</evidence>
<feature type="compositionally biased region" description="Polar residues" evidence="11">
    <location>
        <begin position="749"/>
        <end position="766"/>
    </location>
</feature>
<dbReference type="PROSITE" id="PS50011">
    <property type="entry name" value="PROTEIN_KINASE_DOM"/>
    <property type="match status" value="1"/>
</dbReference>
<dbReference type="InterPro" id="IPR011989">
    <property type="entry name" value="ARM-like"/>
</dbReference>
<dbReference type="Pfam" id="PF22956">
    <property type="entry name" value="VPS15-like_hel"/>
    <property type="match status" value="1"/>
</dbReference>
<name>A0ABR3PRN2_9TREE</name>
<dbReference type="PROSITE" id="PS50294">
    <property type="entry name" value="WD_REPEATS_REGION"/>
    <property type="match status" value="1"/>
</dbReference>
<dbReference type="CDD" id="cd13980">
    <property type="entry name" value="STKc_Vps15"/>
    <property type="match status" value="1"/>
</dbReference>
<dbReference type="GO" id="GO:0004674">
    <property type="term" value="F:protein serine/threonine kinase activity"/>
    <property type="evidence" value="ECO:0007669"/>
    <property type="project" value="UniProtKB-EC"/>
</dbReference>